<reference evidence="4" key="1">
    <citation type="submission" date="2021-06" db="EMBL/GenBank/DDBJ databases">
        <title>44 bacteria genomes isolated from Dapeng, Shenzhen.</title>
        <authorList>
            <person name="Zheng W."/>
            <person name="Yu S."/>
            <person name="Huang Y."/>
        </authorList>
    </citation>
    <scope>NUCLEOTIDE SEQUENCE</scope>
    <source>
        <strain evidence="4">DP5N28-2</strain>
    </source>
</reference>
<dbReference type="GO" id="GO:0046872">
    <property type="term" value="F:metal ion binding"/>
    <property type="evidence" value="ECO:0007669"/>
    <property type="project" value="UniProtKB-KW"/>
</dbReference>
<dbReference type="Pfam" id="PF01522">
    <property type="entry name" value="Polysacc_deac_1"/>
    <property type="match status" value="1"/>
</dbReference>
<dbReference type="InterPro" id="IPR002509">
    <property type="entry name" value="NODB_dom"/>
</dbReference>
<dbReference type="GO" id="GO:0016020">
    <property type="term" value="C:membrane"/>
    <property type="evidence" value="ECO:0007669"/>
    <property type="project" value="TreeGrafter"/>
</dbReference>
<dbReference type="RefSeq" id="WP_222579841.1">
    <property type="nucleotide sequence ID" value="NZ_JAHVHU010000008.1"/>
</dbReference>
<sequence>MYLIKTPGFVKDFFPQLTWSMPAGEKKIYLTFDDGPHPEITPAVLSILNHYEACGTFFCVGENIEKYPNTFELLKKNEQGIGSHTFHHLNGWASDNIDYFRNIKRAAILTGSTLFRPPYGRIKPSQVSFIQRHYKIIMWSILSGDFDKTISGETCFENVRNNARDGSIIVFHDSLKAKDRLLYALPRVLEHFTRMGFQFAALPHSREYKEEALSVNE</sequence>
<keyword evidence="2" id="KW-0378">Hydrolase</keyword>
<gene>
    <name evidence="4" type="ORF">KUV50_09190</name>
</gene>
<dbReference type="Gene3D" id="3.20.20.370">
    <property type="entry name" value="Glycoside hydrolase/deacetylase"/>
    <property type="match status" value="1"/>
</dbReference>
<keyword evidence="5" id="KW-1185">Reference proteome</keyword>
<accession>A0A953LA44</accession>
<evidence type="ECO:0000256" key="2">
    <source>
        <dbReference type="ARBA" id="ARBA00022801"/>
    </source>
</evidence>
<name>A0A953LA44_9BACT</name>
<evidence type="ECO:0000256" key="1">
    <source>
        <dbReference type="ARBA" id="ARBA00022723"/>
    </source>
</evidence>
<dbReference type="Proteomes" id="UP000753961">
    <property type="component" value="Unassembled WGS sequence"/>
</dbReference>
<evidence type="ECO:0000313" key="5">
    <source>
        <dbReference type="Proteomes" id="UP000753961"/>
    </source>
</evidence>
<dbReference type="CDD" id="cd10917">
    <property type="entry name" value="CE4_NodB_like_6s_7s"/>
    <property type="match status" value="1"/>
</dbReference>
<dbReference type="PANTHER" id="PTHR10587:SF133">
    <property type="entry name" value="CHITIN DEACETYLASE 1-RELATED"/>
    <property type="match status" value="1"/>
</dbReference>
<dbReference type="PROSITE" id="PS51677">
    <property type="entry name" value="NODB"/>
    <property type="match status" value="1"/>
</dbReference>
<feature type="domain" description="NodB homology" evidence="3">
    <location>
        <begin position="26"/>
        <end position="200"/>
    </location>
</feature>
<organism evidence="4 5">
    <name type="scientific">Membranihabitans marinus</name>
    <dbReference type="NCBI Taxonomy" id="1227546"/>
    <lineage>
        <taxon>Bacteria</taxon>
        <taxon>Pseudomonadati</taxon>
        <taxon>Bacteroidota</taxon>
        <taxon>Saprospiria</taxon>
        <taxon>Saprospirales</taxon>
        <taxon>Saprospiraceae</taxon>
        <taxon>Membranihabitans</taxon>
    </lineage>
</organism>
<protein>
    <submittedName>
        <fullName evidence="4">Polysaccharide deacetylase family protein</fullName>
    </submittedName>
</protein>
<comment type="caution">
    <text evidence="4">The sequence shown here is derived from an EMBL/GenBank/DDBJ whole genome shotgun (WGS) entry which is preliminary data.</text>
</comment>
<proteinExistence type="predicted"/>
<dbReference type="SUPFAM" id="SSF88713">
    <property type="entry name" value="Glycoside hydrolase/deacetylase"/>
    <property type="match status" value="1"/>
</dbReference>
<evidence type="ECO:0000313" key="4">
    <source>
        <dbReference type="EMBL" id="MBY5958303.1"/>
    </source>
</evidence>
<keyword evidence="1" id="KW-0479">Metal-binding</keyword>
<dbReference type="GO" id="GO:0016810">
    <property type="term" value="F:hydrolase activity, acting on carbon-nitrogen (but not peptide) bonds"/>
    <property type="evidence" value="ECO:0007669"/>
    <property type="project" value="InterPro"/>
</dbReference>
<evidence type="ECO:0000259" key="3">
    <source>
        <dbReference type="PROSITE" id="PS51677"/>
    </source>
</evidence>
<dbReference type="GO" id="GO:0005975">
    <property type="term" value="P:carbohydrate metabolic process"/>
    <property type="evidence" value="ECO:0007669"/>
    <property type="project" value="InterPro"/>
</dbReference>
<dbReference type="AlphaFoldDB" id="A0A953LA44"/>
<dbReference type="EMBL" id="JAHVHU010000008">
    <property type="protein sequence ID" value="MBY5958303.1"/>
    <property type="molecule type" value="Genomic_DNA"/>
</dbReference>
<dbReference type="InterPro" id="IPR011330">
    <property type="entry name" value="Glyco_hydro/deAcase_b/a-brl"/>
</dbReference>
<dbReference type="PANTHER" id="PTHR10587">
    <property type="entry name" value="GLYCOSYL TRANSFERASE-RELATED"/>
    <property type="match status" value="1"/>
</dbReference>
<dbReference type="InterPro" id="IPR050248">
    <property type="entry name" value="Polysacc_deacetylase_ArnD"/>
</dbReference>